<organism evidence="3 4">
    <name type="scientific">Colocasia esculenta</name>
    <name type="common">Wild taro</name>
    <name type="synonym">Arum esculentum</name>
    <dbReference type="NCBI Taxonomy" id="4460"/>
    <lineage>
        <taxon>Eukaryota</taxon>
        <taxon>Viridiplantae</taxon>
        <taxon>Streptophyta</taxon>
        <taxon>Embryophyta</taxon>
        <taxon>Tracheophyta</taxon>
        <taxon>Spermatophyta</taxon>
        <taxon>Magnoliopsida</taxon>
        <taxon>Liliopsida</taxon>
        <taxon>Araceae</taxon>
        <taxon>Aroideae</taxon>
        <taxon>Colocasieae</taxon>
        <taxon>Colocasia</taxon>
    </lineage>
</organism>
<sequence length="234" mass="25437">MPVLFKFRSSVGFDAVDLGGRPSISVRDLRARVAEQKNLQICADSRLVVFDAGTGEAHEDQEFMIPDGSSVIIKPVPAAPCEFGNGGAVGIGHTAAQEDFLDALVSSRSEVNKGILTTLPEEASRPSRFSGRGRDRYSREISKPSAIFLRKGVFSYGEVARESKDCQKKPREDVMRDRVGDRGRKGRIEGGGDAVGKTVAVKPSRLGFAPNPSWVPSVAEEEEEQRLQNFSNAK</sequence>
<comment type="caution">
    <text evidence="3">The sequence shown here is derived from an EMBL/GenBank/DDBJ whole genome shotgun (WGS) entry which is preliminary data.</text>
</comment>
<dbReference type="GO" id="GO:0008270">
    <property type="term" value="F:zinc ion binding"/>
    <property type="evidence" value="ECO:0007669"/>
    <property type="project" value="InterPro"/>
</dbReference>
<dbReference type="Pfam" id="PF08783">
    <property type="entry name" value="DWNN"/>
    <property type="match status" value="1"/>
</dbReference>
<evidence type="ECO:0000313" key="3">
    <source>
        <dbReference type="EMBL" id="MQL73663.1"/>
    </source>
</evidence>
<protein>
    <recommendedName>
        <fullName evidence="2">DWNN domain-containing protein</fullName>
    </recommendedName>
</protein>
<name>A0A843TW77_COLES</name>
<evidence type="ECO:0000313" key="4">
    <source>
        <dbReference type="Proteomes" id="UP000652761"/>
    </source>
</evidence>
<gene>
    <name evidence="3" type="ORF">Taro_006000</name>
</gene>
<feature type="compositionally biased region" description="Basic and acidic residues" evidence="1">
    <location>
        <begin position="165"/>
        <end position="190"/>
    </location>
</feature>
<dbReference type="Proteomes" id="UP000652761">
    <property type="component" value="Unassembled WGS sequence"/>
</dbReference>
<keyword evidence="4" id="KW-1185">Reference proteome</keyword>
<dbReference type="AlphaFoldDB" id="A0A843TW77"/>
<dbReference type="OrthoDB" id="106784at2759"/>
<dbReference type="SMART" id="SM01180">
    <property type="entry name" value="DWNN"/>
    <property type="match status" value="1"/>
</dbReference>
<accession>A0A843TW77</accession>
<feature type="region of interest" description="Disordered" evidence="1">
    <location>
        <begin position="210"/>
        <end position="234"/>
    </location>
</feature>
<dbReference type="Gene3D" id="3.10.20.90">
    <property type="entry name" value="Phosphatidylinositol 3-kinase Catalytic Subunit, Chain A, domain 1"/>
    <property type="match status" value="1"/>
</dbReference>
<dbReference type="InterPro" id="IPR014891">
    <property type="entry name" value="DWNN_domain"/>
</dbReference>
<evidence type="ECO:0000259" key="2">
    <source>
        <dbReference type="PROSITE" id="PS51282"/>
    </source>
</evidence>
<feature type="domain" description="DWNN" evidence="2">
    <location>
        <begin position="3"/>
        <end position="77"/>
    </location>
</feature>
<dbReference type="PROSITE" id="PS51282">
    <property type="entry name" value="DWNN"/>
    <property type="match status" value="1"/>
</dbReference>
<feature type="region of interest" description="Disordered" evidence="1">
    <location>
        <begin position="165"/>
        <end position="195"/>
    </location>
</feature>
<dbReference type="EMBL" id="NMUH01000176">
    <property type="protein sequence ID" value="MQL73663.1"/>
    <property type="molecule type" value="Genomic_DNA"/>
</dbReference>
<proteinExistence type="predicted"/>
<evidence type="ECO:0000256" key="1">
    <source>
        <dbReference type="SAM" id="MobiDB-lite"/>
    </source>
</evidence>
<reference evidence="3" key="1">
    <citation type="submission" date="2017-07" db="EMBL/GenBank/DDBJ databases">
        <title>Taro Niue Genome Assembly and Annotation.</title>
        <authorList>
            <person name="Atibalentja N."/>
            <person name="Keating K."/>
            <person name="Fields C.J."/>
        </authorList>
    </citation>
    <scope>NUCLEOTIDE SEQUENCE</scope>
    <source>
        <strain evidence="3">Niue_2</strain>
        <tissue evidence="3">Leaf</tissue>
    </source>
</reference>